<keyword evidence="1" id="KW-0812">Transmembrane</keyword>
<organism evidence="2 3">
    <name type="scientific">Trichonephila inaurata madagascariensis</name>
    <dbReference type="NCBI Taxonomy" id="2747483"/>
    <lineage>
        <taxon>Eukaryota</taxon>
        <taxon>Metazoa</taxon>
        <taxon>Ecdysozoa</taxon>
        <taxon>Arthropoda</taxon>
        <taxon>Chelicerata</taxon>
        <taxon>Arachnida</taxon>
        <taxon>Araneae</taxon>
        <taxon>Araneomorphae</taxon>
        <taxon>Entelegynae</taxon>
        <taxon>Araneoidea</taxon>
        <taxon>Nephilidae</taxon>
        <taxon>Trichonephila</taxon>
        <taxon>Trichonephila inaurata</taxon>
    </lineage>
</organism>
<proteinExistence type="predicted"/>
<dbReference type="EMBL" id="BMAV01022309">
    <property type="protein sequence ID" value="GFY77072.1"/>
    <property type="molecule type" value="Genomic_DNA"/>
</dbReference>
<dbReference type="OrthoDB" id="6429976at2759"/>
<evidence type="ECO:0000256" key="1">
    <source>
        <dbReference type="SAM" id="Phobius"/>
    </source>
</evidence>
<reference evidence="2" key="1">
    <citation type="submission" date="2020-08" db="EMBL/GenBank/DDBJ databases">
        <title>Multicomponent nature underlies the extraordinary mechanical properties of spider dragline silk.</title>
        <authorList>
            <person name="Kono N."/>
            <person name="Nakamura H."/>
            <person name="Mori M."/>
            <person name="Yoshida Y."/>
            <person name="Ohtoshi R."/>
            <person name="Malay A.D."/>
            <person name="Moran D.A.P."/>
            <person name="Tomita M."/>
            <person name="Numata K."/>
            <person name="Arakawa K."/>
        </authorList>
    </citation>
    <scope>NUCLEOTIDE SEQUENCE</scope>
</reference>
<feature type="transmembrane region" description="Helical" evidence="1">
    <location>
        <begin position="61"/>
        <end position="83"/>
    </location>
</feature>
<accession>A0A8X6YV80</accession>
<evidence type="ECO:0000313" key="2">
    <source>
        <dbReference type="EMBL" id="GFY77072.1"/>
    </source>
</evidence>
<keyword evidence="1" id="KW-1133">Transmembrane helix</keyword>
<dbReference type="Proteomes" id="UP000886998">
    <property type="component" value="Unassembled WGS sequence"/>
</dbReference>
<protein>
    <submittedName>
        <fullName evidence="2">Uncharacterized protein</fullName>
    </submittedName>
</protein>
<evidence type="ECO:0000313" key="3">
    <source>
        <dbReference type="Proteomes" id="UP000886998"/>
    </source>
</evidence>
<sequence length="161" mass="17977">MGLPLNQQQLDILSGFSLMHYSPPSPIDTSQGCAQSIHPSSPMGGGPSDKFNYVSLDPRPVVIPILSSVIGFPIVVFALICALRHRAMKLRRRDQLKKLQSGISKVITMIETLRGNLQLCKMQRDRDKETLYSEMKLDQLFPFALYKAVLFSSSCIRPLGK</sequence>
<keyword evidence="1" id="KW-0472">Membrane</keyword>
<dbReference type="AlphaFoldDB" id="A0A8X6YV80"/>
<keyword evidence="3" id="KW-1185">Reference proteome</keyword>
<gene>
    <name evidence="2" type="ORF">TNIN_301681</name>
</gene>
<comment type="caution">
    <text evidence="2">The sequence shown here is derived from an EMBL/GenBank/DDBJ whole genome shotgun (WGS) entry which is preliminary data.</text>
</comment>
<name>A0A8X6YV80_9ARAC</name>